<evidence type="ECO:0000256" key="9">
    <source>
        <dbReference type="SAM" id="Phobius"/>
    </source>
</evidence>
<dbReference type="Pfam" id="PF02225">
    <property type="entry name" value="PA"/>
    <property type="match status" value="1"/>
</dbReference>
<dbReference type="EMBL" id="CAJNOO010000596">
    <property type="protein sequence ID" value="CAF0988260.1"/>
    <property type="molecule type" value="Genomic_DNA"/>
</dbReference>
<feature type="domain" description="RING-type" evidence="10">
    <location>
        <begin position="263"/>
        <end position="304"/>
    </location>
</feature>
<feature type="transmembrane region" description="Helical" evidence="9">
    <location>
        <begin position="199"/>
        <end position="221"/>
    </location>
</feature>
<keyword evidence="14" id="KW-1185">Reference proteome</keyword>
<keyword evidence="5" id="KW-0862">Zinc</keyword>
<reference evidence="11" key="1">
    <citation type="submission" date="2021-02" db="EMBL/GenBank/DDBJ databases">
        <authorList>
            <person name="Nowell W R."/>
        </authorList>
    </citation>
    <scope>NUCLEOTIDE SEQUENCE</scope>
</reference>
<dbReference type="PANTHER" id="PTHR46539">
    <property type="entry name" value="E3 UBIQUITIN-PROTEIN LIGASE ATL42"/>
    <property type="match status" value="1"/>
</dbReference>
<dbReference type="SUPFAM" id="SSF52025">
    <property type="entry name" value="PA domain"/>
    <property type="match status" value="1"/>
</dbReference>
<evidence type="ECO:0000313" key="15">
    <source>
        <dbReference type="Proteomes" id="UP000663882"/>
    </source>
</evidence>
<dbReference type="SUPFAM" id="SSF57850">
    <property type="entry name" value="RING/U-box"/>
    <property type="match status" value="1"/>
</dbReference>
<dbReference type="CDD" id="cd16454">
    <property type="entry name" value="RING-H2_PA-TM-RING"/>
    <property type="match status" value="1"/>
</dbReference>
<evidence type="ECO:0000313" key="13">
    <source>
        <dbReference type="EMBL" id="CAF1431911.1"/>
    </source>
</evidence>
<dbReference type="FunFam" id="3.30.40.10:FF:000009">
    <property type="entry name" value="E3 ubiquitin-protein ligase RNF130"/>
    <property type="match status" value="1"/>
</dbReference>
<keyword evidence="3" id="KW-0479">Metal-binding</keyword>
<dbReference type="AlphaFoldDB" id="A0A814FTV4"/>
<keyword evidence="2 9" id="KW-0812">Transmembrane</keyword>
<organism evidence="11 15">
    <name type="scientific">Rotaria sordida</name>
    <dbReference type="NCBI Taxonomy" id="392033"/>
    <lineage>
        <taxon>Eukaryota</taxon>
        <taxon>Metazoa</taxon>
        <taxon>Spiralia</taxon>
        <taxon>Gnathifera</taxon>
        <taxon>Rotifera</taxon>
        <taxon>Eurotatoria</taxon>
        <taxon>Bdelloidea</taxon>
        <taxon>Philodinida</taxon>
        <taxon>Philodinidae</taxon>
        <taxon>Rotaria</taxon>
    </lineage>
</organism>
<evidence type="ECO:0000256" key="5">
    <source>
        <dbReference type="ARBA" id="ARBA00022833"/>
    </source>
</evidence>
<evidence type="ECO:0000256" key="6">
    <source>
        <dbReference type="ARBA" id="ARBA00022989"/>
    </source>
</evidence>
<dbReference type="InterPro" id="IPR001841">
    <property type="entry name" value="Znf_RING"/>
</dbReference>
<evidence type="ECO:0000256" key="2">
    <source>
        <dbReference type="ARBA" id="ARBA00022692"/>
    </source>
</evidence>
<evidence type="ECO:0000259" key="10">
    <source>
        <dbReference type="PROSITE" id="PS50089"/>
    </source>
</evidence>
<evidence type="ECO:0000313" key="12">
    <source>
        <dbReference type="EMBL" id="CAF1171259.1"/>
    </source>
</evidence>
<dbReference type="Proteomes" id="UP000663854">
    <property type="component" value="Unassembled WGS sequence"/>
</dbReference>
<evidence type="ECO:0000256" key="7">
    <source>
        <dbReference type="ARBA" id="ARBA00023136"/>
    </source>
</evidence>
<dbReference type="Proteomes" id="UP000663870">
    <property type="component" value="Unassembled WGS sequence"/>
</dbReference>
<evidence type="ECO:0000313" key="11">
    <source>
        <dbReference type="EMBL" id="CAF0988260.1"/>
    </source>
</evidence>
<dbReference type="OrthoDB" id="5357315at2759"/>
<dbReference type="Proteomes" id="UP000663882">
    <property type="component" value="Unassembled WGS sequence"/>
</dbReference>
<proteinExistence type="predicted"/>
<dbReference type="InterPro" id="IPR003137">
    <property type="entry name" value="PA_domain"/>
</dbReference>
<sequence length="390" mass="44082">MKSSQRLLSLNILIYFLLCIILLPKYIQCYMTTIITYEYYLSDSNFTNKTEESQTNGFVSTKGSQSIVRDGKAFILTGINGNFDGCEHPINPMNISNGIAIIQRGGNCTFSVKITRAKQYGASAVIIYDPFHTGLELYNMLHNNSDILCVYVQRSIGSILFNLTKNTRTQLNITLQPINIDFDNYNSDSMWFASQSATIFIAISICILISLCISWLIFYYYQRHRARTAKDRLQNRLSNAAKKALTKIPLINVSENPQTEESCVICLDIIKTGDTIRQLVCGHTFHHHCVDPWLLNHRHCPLCNLDILAAYRISLPSTINRRRQSNVNNNNNTNNNNNNSIVSLATTSASLVNPQQPINLPTISATIKNDYDVHIHGEQNPSFRSDENSL</sequence>
<dbReference type="EMBL" id="CAJNOH010001066">
    <property type="protein sequence ID" value="CAF1171259.1"/>
    <property type="molecule type" value="Genomic_DNA"/>
</dbReference>
<dbReference type="InterPro" id="IPR046450">
    <property type="entry name" value="PA_dom_sf"/>
</dbReference>
<dbReference type="Gene3D" id="3.30.40.10">
    <property type="entry name" value="Zinc/RING finger domain, C3HC4 (zinc finger)"/>
    <property type="match status" value="1"/>
</dbReference>
<evidence type="ECO:0000313" key="14">
    <source>
        <dbReference type="Proteomes" id="UP000663870"/>
    </source>
</evidence>
<evidence type="ECO:0000256" key="8">
    <source>
        <dbReference type="PROSITE-ProRule" id="PRU00175"/>
    </source>
</evidence>
<evidence type="ECO:0000256" key="1">
    <source>
        <dbReference type="ARBA" id="ARBA00004167"/>
    </source>
</evidence>
<protein>
    <recommendedName>
        <fullName evidence="10">RING-type domain-containing protein</fullName>
    </recommendedName>
</protein>
<accession>A0A814FTV4</accession>
<evidence type="ECO:0000256" key="4">
    <source>
        <dbReference type="ARBA" id="ARBA00022771"/>
    </source>
</evidence>
<comment type="caution">
    <text evidence="11">The sequence shown here is derived from an EMBL/GenBank/DDBJ whole genome shotgun (WGS) entry which is preliminary data.</text>
</comment>
<dbReference type="PROSITE" id="PS50089">
    <property type="entry name" value="ZF_RING_2"/>
    <property type="match status" value="1"/>
</dbReference>
<dbReference type="Gene3D" id="3.50.30.30">
    <property type="match status" value="1"/>
</dbReference>
<dbReference type="SMART" id="SM00184">
    <property type="entry name" value="RING"/>
    <property type="match status" value="1"/>
</dbReference>
<dbReference type="Pfam" id="PF13639">
    <property type="entry name" value="zf-RING_2"/>
    <property type="match status" value="1"/>
</dbReference>
<keyword evidence="6 9" id="KW-1133">Transmembrane helix</keyword>
<name>A0A814FTV4_9BILA</name>
<dbReference type="InterPro" id="IPR013083">
    <property type="entry name" value="Znf_RING/FYVE/PHD"/>
</dbReference>
<dbReference type="GO" id="GO:0016020">
    <property type="term" value="C:membrane"/>
    <property type="evidence" value="ECO:0007669"/>
    <property type="project" value="UniProtKB-SubCell"/>
</dbReference>
<dbReference type="GO" id="GO:0008270">
    <property type="term" value="F:zinc ion binding"/>
    <property type="evidence" value="ECO:0007669"/>
    <property type="project" value="UniProtKB-KW"/>
</dbReference>
<gene>
    <name evidence="13" type="ORF">JXQ802_LOCUS36486</name>
    <name evidence="12" type="ORF">PYM288_LOCUS23286</name>
    <name evidence="11" type="ORF">RFH988_LOCUS13510</name>
</gene>
<evidence type="ECO:0000256" key="3">
    <source>
        <dbReference type="ARBA" id="ARBA00022723"/>
    </source>
</evidence>
<keyword evidence="7 9" id="KW-0472">Membrane</keyword>
<dbReference type="PANTHER" id="PTHR46539:SF23">
    <property type="entry name" value="RING-TYPE DOMAIN-CONTAINING PROTEIN"/>
    <property type="match status" value="1"/>
</dbReference>
<dbReference type="EMBL" id="CAJNOL010001875">
    <property type="protein sequence ID" value="CAF1431911.1"/>
    <property type="molecule type" value="Genomic_DNA"/>
</dbReference>
<keyword evidence="4 8" id="KW-0863">Zinc-finger</keyword>
<comment type="subcellular location">
    <subcellularLocation>
        <location evidence="1">Membrane</location>
        <topology evidence="1">Single-pass membrane protein</topology>
    </subcellularLocation>
</comment>
<feature type="transmembrane region" description="Helical" evidence="9">
    <location>
        <begin position="7"/>
        <end position="27"/>
    </location>
</feature>